<gene>
    <name evidence="6" type="ORF">MAR_026848</name>
</gene>
<dbReference type="PANTHER" id="PTHR23023">
    <property type="entry name" value="DIMETHYLANILINE MONOOXYGENASE"/>
    <property type="match status" value="1"/>
</dbReference>
<organism evidence="6 7">
    <name type="scientific">Mya arenaria</name>
    <name type="common">Soft-shell clam</name>
    <dbReference type="NCBI Taxonomy" id="6604"/>
    <lineage>
        <taxon>Eukaryota</taxon>
        <taxon>Metazoa</taxon>
        <taxon>Spiralia</taxon>
        <taxon>Lophotrochozoa</taxon>
        <taxon>Mollusca</taxon>
        <taxon>Bivalvia</taxon>
        <taxon>Autobranchia</taxon>
        <taxon>Heteroconchia</taxon>
        <taxon>Euheterodonta</taxon>
        <taxon>Imparidentia</taxon>
        <taxon>Neoheterodontei</taxon>
        <taxon>Myida</taxon>
        <taxon>Myoidea</taxon>
        <taxon>Myidae</taxon>
        <taxon>Mya</taxon>
    </lineage>
</organism>
<keyword evidence="4 5" id="KW-0560">Oxidoreductase</keyword>
<dbReference type="InterPro" id="IPR020946">
    <property type="entry name" value="Flavin_mOase-like"/>
</dbReference>
<dbReference type="EMBL" id="CP111019">
    <property type="protein sequence ID" value="WAR12668.1"/>
    <property type="molecule type" value="Genomic_DNA"/>
</dbReference>
<proteinExistence type="inferred from homology"/>
<keyword evidence="7" id="KW-1185">Reference proteome</keyword>
<sequence length="162" mass="18434">MAKKRVRGASVLTAIKCCVDEGLEPVCIERSSYIGGLWHYTSEVEEGHASIAVVAFGGVPYEIIIFPHQACVMKSTVINTKEMMCYSDFPIPAEFSIYMHNTRVDKYLNMYADEFGIKTYIQFNREVYLSTRSGAWIFSGVEDGDPFDMRVNTRFVMAQRKI</sequence>
<name>A0ABY7EVW8_MYAAR</name>
<keyword evidence="5" id="KW-0503">Monooxygenase</keyword>
<evidence type="ECO:0000256" key="3">
    <source>
        <dbReference type="ARBA" id="ARBA00022827"/>
    </source>
</evidence>
<evidence type="ECO:0000256" key="5">
    <source>
        <dbReference type="RuleBase" id="RU361177"/>
    </source>
</evidence>
<dbReference type="InterPro" id="IPR050346">
    <property type="entry name" value="FMO-like"/>
</dbReference>
<evidence type="ECO:0000256" key="4">
    <source>
        <dbReference type="ARBA" id="ARBA00023002"/>
    </source>
</evidence>
<evidence type="ECO:0000256" key="2">
    <source>
        <dbReference type="ARBA" id="ARBA00022630"/>
    </source>
</evidence>
<dbReference type="Gene3D" id="3.50.50.60">
    <property type="entry name" value="FAD/NAD(P)-binding domain"/>
    <property type="match status" value="1"/>
</dbReference>
<comment type="cofactor">
    <cofactor evidence="5">
        <name>FAD</name>
        <dbReference type="ChEBI" id="CHEBI:57692"/>
    </cofactor>
</comment>
<dbReference type="SUPFAM" id="SSF51905">
    <property type="entry name" value="FAD/NAD(P)-binding domain"/>
    <property type="match status" value="1"/>
</dbReference>
<dbReference type="Pfam" id="PF00743">
    <property type="entry name" value="FMO-like"/>
    <property type="match status" value="2"/>
</dbReference>
<keyword evidence="2 5" id="KW-0285">Flavoprotein</keyword>
<accession>A0ABY7EVW8</accession>
<comment type="similarity">
    <text evidence="1 5">Belongs to the FMO family.</text>
</comment>
<dbReference type="EC" id="1.-.-.-" evidence="5"/>
<protein>
    <recommendedName>
        <fullName evidence="5">Flavin-containing monooxygenase</fullName>
        <ecNumber evidence="5">1.-.-.-</ecNumber>
    </recommendedName>
</protein>
<evidence type="ECO:0000313" key="7">
    <source>
        <dbReference type="Proteomes" id="UP001164746"/>
    </source>
</evidence>
<dbReference type="Proteomes" id="UP001164746">
    <property type="component" value="Chromosome 8"/>
</dbReference>
<evidence type="ECO:0000313" key="6">
    <source>
        <dbReference type="EMBL" id="WAR12668.1"/>
    </source>
</evidence>
<keyword evidence="3 5" id="KW-0274">FAD</keyword>
<dbReference type="InterPro" id="IPR036188">
    <property type="entry name" value="FAD/NAD-bd_sf"/>
</dbReference>
<reference evidence="6" key="1">
    <citation type="submission" date="2022-11" db="EMBL/GenBank/DDBJ databases">
        <title>Centuries of genome instability and evolution in soft-shell clam transmissible cancer (bioRxiv).</title>
        <authorList>
            <person name="Hart S.F.M."/>
            <person name="Yonemitsu M.A."/>
            <person name="Giersch R.M."/>
            <person name="Beal B.F."/>
            <person name="Arriagada G."/>
            <person name="Davis B.W."/>
            <person name="Ostrander E.A."/>
            <person name="Goff S.P."/>
            <person name="Metzger M.J."/>
        </authorList>
    </citation>
    <scope>NUCLEOTIDE SEQUENCE</scope>
    <source>
        <strain evidence="6">MELC-2E11</strain>
        <tissue evidence="6">Siphon/mantle</tissue>
    </source>
</reference>
<evidence type="ECO:0000256" key="1">
    <source>
        <dbReference type="ARBA" id="ARBA00009183"/>
    </source>
</evidence>